<accession>A0ABS8B0W7</accession>
<dbReference type="InterPro" id="IPR025110">
    <property type="entry name" value="AMP-bd_C"/>
</dbReference>
<dbReference type="Gene3D" id="3.30.300.30">
    <property type="match status" value="1"/>
</dbReference>
<dbReference type="InterPro" id="IPR045851">
    <property type="entry name" value="AMP-bd_C_sf"/>
</dbReference>
<dbReference type="Proteomes" id="UP001199054">
    <property type="component" value="Unassembled WGS sequence"/>
</dbReference>
<dbReference type="InterPro" id="IPR020845">
    <property type="entry name" value="AMP-binding_CS"/>
</dbReference>
<dbReference type="NCBIfam" id="TIGR01733">
    <property type="entry name" value="AA-adenyl-dom"/>
    <property type="match status" value="1"/>
</dbReference>
<comment type="caution">
    <text evidence="3">The sequence shown here is derived from an EMBL/GenBank/DDBJ whole genome shotgun (WGS) entry which is preliminary data.</text>
</comment>
<dbReference type="InterPro" id="IPR010071">
    <property type="entry name" value="AA_adenyl_dom"/>
</dbReference>
<dbReference type="PANTHER" id="PTHR45527:SF1">
    <property type="entry name" value="FATTY ACID SYNTHASE"/>
    <property type="match status" value="1"/>
</dbReference>
<protein>
    <submittedName>
        <fullName evidence="3">Amino acid adenylation domain-containing protein</fullName>
    </submittedName>
</protein>
<keyword evidence="4" id="KW-1185">Reference proteome</keyword>
<dbReference type="PROSITE" id="PS00455">
    <property type="entry name" value="AMP_BINDING"/>
    <property type="match status" value="1"/>
</dbReference>
<feature type="domain" description="AMP-binding enzyme C-terminal" evidence="2">
    <location>
        <begin position="415"/>
        <end position="491"/>
    </location>
</feature>
<dbReference type="InterPro" id="IPR042099">
    <property type="entry name" value="ANL_N_sf"/>
</dbReference>
<dbReference type="Pfam" id="PF13193">
    <property type="entry name" value="AMP-binding_C"/>
    <property type="match status" value="1"/>
</dbReference>
<dbReference type="Gene3D" id="3.40.50.12780">
    <property type="entry name" value="N-terminal domain of ligase-like"/>
    <property type="match status" value="1"/>
</dbReference>
<evidence type="ECO:0000313" key="3">
    <source>
        <dbReference type="EMBL" id="MCB5178250.1"/>
    </source>
</evidence>
<dbReference type="PANTHER" id="PTHR45527">
    <property type="entry name" value="NONRIBOSOMAL PEPTIDE SYNTHETASE"/>
    <property type="match status" value="1"/>
</dbReference>
<evidence type="ECO:0000259" key="2">
    <source>
        <dbReference type="Pfam" id="PF13193"/>
    </source>
</evidence>
<dbReference type="RefSeq" id="WP_226724641.1">
    <property type="nucleotide sequence ID" value="NZ_JAJAUY010000005.1"/>
</dbReference>
<evidence type="ECO:0000313" key="4">
    <source>
        <dbReference type="Proteomes" id="UP001199054"/>
    </source>
</evidence>
<dbReference type="EMBL" id="JAJAUY010000005">
    <property type="protein sequence ID" value="MCB5178250.1"/>
    <property type="molecule type" value="Genomic_DNA"/>
</dbReference>
<proteinExistence type="predicted"/>
<name>A0ABS8B0W7_9ACTN</name>
<feature type="domain" description="AMP-dependent synthetase/ligase" evidence="1">
    <location>
        <begin position="13"/>
        <end position="355"/>
    </location>
</feature>
<dbReference type="Pfam" id="PF00501">
    <property type="entry name" value="AMP-binding"/>
    <property type="match status" value="1"/>
</dbReference>
<evidence type="ECO:0000259" key="1">
    <source>
        <dbReference type="Pfam" id="PF00501"/>
    </source>
</evidence>
<dbReference type="SUPFAM" id="SSF56801">
    <property type="entry name" value="Acetyl-CoA synthetase-like"/>
    <property type="match status" value="1"/>
</dbReference>
<dbReference type="InterPro" id="IPR000873">
    <property type="entry name" value="AMP-dep_synth/lig_dom"/>
</dbReference>
<organism evidence="3 4">
    <name type="scientific">Streptomyces antimicrobicus</name>
    <dbReference type="NCBI Taxonomy" id="2883108"/>
    <lineage>
        <taxon>Bacteria</taxon>
        <taxon>Bacillati</taxon>
        <taxon>Actinomycetota</taxon>
        <taxon>Actinomycetes</taxon>
        <taxon>Kitasatosporales</taxon>
        <taxon>Streptomycetaceae</taxon>
        <taxon>Streptomyces</taxon>
    </lineage>
</organism>
<gene>
    <name evidence="3" type="ORF">LG632_02445</name>
</gene>
<reference evidence="3 4" key="1">
    <citation type="submission" date="2021-10" db="EMBL/GenBank/DDBJ databases">
        <title>Streptomyces sp. strain SMC 277, a novel streptomycete isolated from soil.</title>
        <authorList>
            <person name="Chanama M."/>
        </authorList>
    </citation>
    <scope>NUCLEOTIDE SEQUENCE [LARGE SCALE GENOMIC DNA]</scope>
    <source>
        <strain evidence="3 4">SMC 277</strain>
    </source>
</reference>
<sequence length="503" mass="53975">MSTRLPLHLAVRRIASANPDAIALVHDTERVSYRTLAEAGDNYARLLSSWGVQQGDIVALMLPRSAQLVAVQLGVLACGAAYTGIDPRWPVSRVSSILDQLDAPVVVGRTPGDIEGRPVRVIAPESVVSAAADPAPYNSPEVSLDDAATVFFTSGTTGVSKGVVTTHRAVTRMFGTAGLDGFGPGHVTPQAAPLPWDMYAFELWGQLSTGGTSVIVGEDHLMPRRLRALIADEGVDTLWLTTSLFNLFVDEDVECFAGLKQLYVGGEKQSPAHVGRYLERFADVPIWNGYGPAENCMLTTLHRMGPADLSVPGGIPLGRIVPGTDVVVVRDDGSPAPAKETGEILVTGDGLALGYVNDPVLTGTKFIEIEVDGGTRRAYRTGDMGLFDSEGVLHYRDRIDRQIKLNGNRLELGDIESAARRVEAVRNCAAVAVRDDNGQVQHIALYYSTDADHAGLTPRELRKQLATMLPAYAIPTAMERLDALPISANGKVDLRALGERGRR</sequence>